<dbReference type="PANTHER" id="PTHR33021:SF339">
    <property type="entry name" value="OS07G0570600 PROTEIN"/>
    <property type="match status" value="1"/>
</dbReference>
<dbReference type="OrthoDB" id="687020at2759"/>
<dbReference type="AlphaFoldDB" id="A0A6P5FNW5"/>
<reference evidence="6" key="2">
    <citation type="submission" date="2025-08" db="UniProtKB">
        <authorList>
            <consortium name="RefSeq"/>
        </authorList>
    </citation>
    <scope>IDENTIFICATION</scope>
    <source>
        <tissue evidence="6">Leaf</tissue>
    </source>
</reference>
<dbReference type="InterPro" id="IPR003245">
    <property type="entry name" value="Phytocyanin_dom"/>
</dbReference>
<keyword evidence="5" id="KW-1185">Reference proteome</keyword>
<keyword evidence="3" id="KW-0732">Signal</keyword>
<dbReference type="PROSITE" id="PS51485">
    <property type="entry name" value="PHYTOCYANIN"/>
    <property type="match status" value="1"/>
</dbReference>
<evidence type="ECO:0000256" key="3">
    <source>
        <dbReference type="SAM" id="SignalP"/>
    </source>
</evidence>
<keyword evidence="2" id="KW-0325">Glycoprotein</keyword>
<gene>
    <name evidence="6" type="primary">LOC109714853</name>
</gene>
<reference evidence="5" key="1">
    <citation type="journal article" date="2015" name="Nat. Genet.">
        <title>The pineapple genome and the evolution of CAM photosynthesis.</title>
        <authorList>
            <person name="Ming R."/>
            <person name="VanBuren R."/>
            <person name="Wai C.M."/>
            <person name="Tang H."/>
            <person name="Schatz M.C."/>
            <person name="Bowers J.E."/>
            <person name="Lyons E."/>
            <person name="Wang M.L."/>
            <person name="Chen J."/>
            <person name="Biggers E."/>
            <person name="Zhang J."/>
            <person name="Huang L."/>
            <person name="Zhang L."/>
            <person name="Miao W."/>
            <person name="Zhang J."/>
            <person name="Ye Z."/>
            <person name="Miao C."/>
            <person name="Lin Z."/>
            <person name="Wang H."/>
            <person name="Zhou H."/>
            <person name="Yim W.C."/>
            <person name="Priest H.D."/>
            <person name="Zheng C."/>
            <person name="Woodhouse M."/>
            <person name="Edger P.P."/>
            <person name="Guyot R."/>
            <person name="Guo H.B."/>
            <person name="Guo H."/>
            <person name="Zheng G."/>
            <person name="Singh R."/>
            <person name="Sharma A."/>
            <person name="Min X."/>
            <person name="Zheng Y."/>
            <person name="Lee H."/>
            <person name="Gurtowski J."/>
            <person name="Sedlazeck F.J."/>
            <person name="Harkess A."/>
            <person name="McKain M.R."/>
            <person name="Liao Z."/>
            <person name="Fang J."/>
            <person name="Liu J."/>
            <person name="Zhang X."/>
            <person name="Zhang Q."/>
            <person name="Hu W."/>
            <person name="Qin Y."/>
            <person name="Wang K."/>
            <person name="Chen L.Y."/>
            <person name="Shirley N."/>
            <person name="Lin Y.R."/>
            <person name="Liu L.Y."/>
            <person name="Hernandez A.G."/>
            <person name="Wright C.L."/>
            <person name="Bulone V."/>
            <person name="Tuskan G.A."/>
            <person name="Heath K."/>
            <person name="Zee F."/>
            <person name="Moore P.H."/>
            <person name="Sunkar R."/>
            <person name="Leebens-Mack J.H."/>
            <person name="Mockler T."/>
            <person name="Bennetzen J.L."/>
            <person name="Freeling M."/>
            <person name="Sankoff D."/>
            <person name="Paterson A.H."/>
            <person name="Zhu X."/>
            <person name="Yang X."/>
            <person name="Smith J.A."/>
            <person name="Cushman J.C."/>
            <person name="Paull R.E."/>
            <person name="Yu Q."/>
        </authorList>
    </citation>
    <scope>NUCLEOTIDE SEQUENCE [LARGE SCALE GENOMIC DNA]</scope>
    <source>
        <strain evidence="5">cv. F153</strain>
    </source>
</reference>
<evidence type="ECO:0000313" key="5">
    <source>
        <dbReference type="Proteomes" id="UP000515123"/>
    </source>
</evidence>
<feature type="non-terminal residue" evidence="6">
    <location>
        <position position="137"/>
    </location>
</feature>
<dbReference type="GO" id="GO:0005886">
    <property type="term" value="C:plasma membrane"/>
    <property type="evidence" value="ECO:0007669"/>
    <property type="project" value="TreeGrafter"/>
</dbReference>
<dbReference type="InterPro" id="IPR008972">
    <property type="entry name" value="Cupredoxin"/>
</dbReference>
<dbReference type="SUPFAM" id="SSF49503">
    <property type="entry name" value="Cupredoxins"/>
    <property type="match status" value="1"/>
</dbReference>
<dbReference type="PANTHER" id="PTHR33021">
    <property type="entry name" value="BLUE COPPER PROTEIN"/>
    <property type="match status" value="1"/>
</dbReference>
<dbReference type="GO" id="GO:0009055">
    <property type="term" value="F:electron transfer activity"/>
    <property type="evidence" value="ECO:0007669"/>
    <property type="project" value="InterPro"/>
</dbReference>
<sequence length="137" mass="14591">MAKMKPLVMLLIMCVVFMGALIEVSTATDYTLTWSMTSNAKAWGESQKFTMGDTITFVYQPFHDVLEVSESAYESCSAVNPLSAYTGGRTTIALTAPGPRYFICGVQGHCPLMKLAINVASSSSPPPTSSSSSSSSL</sequence>
<dbReference type="RefSeq" id="XP_020095148.1">
    <property type="nucleotide sequence ID" value="XM_020239559.1"/>
</dbReference>
<keyword evidence="1" id="KW-1015">Disulfide bond</keyword>
<protein>
    <submittedName>
        <fullName evidence="6">Uclacyanin 1-like</fullName>
    </submittedName>
</protein>
<proteinExistence type="predicted"/>
<dbReference type="FunFam" id="2.60.40.420:FF:000034">
    <property type="entry name" value="Cupredoxin superfamily protein"/>
    <property type="match status" value="1"/>
</dbReference>
<organism evidence="5 6">
    <name type="scientific">Ananas comosus</name>
    <name type="common">Pineapple</name>
    <name type="synonym">Ananas ananas</name>
    <dbReference type="NCBI Taxonomy" id="4615"/>
    <lineage>
        <taxon>Eukaryota</taxon>
        <taxon>Viridiplantae</taxon>
        <taxon>Streptophyta</taxon>
        <taxon>Embryophyta</taxon>
        <taxon>Tracheophyta</taxon>
        <taxon>Spermatophyta</taxon>
        <taxon>Magnoliopsida</taxon>
        <taxon>Liliopsida</taxon>
        <taxon>Poales</taxon>
        <taxon>Bromeliaceae</taxon>
        <taxon>Bromelioideae</taxon>
        <taxon>Ananas</taxon>
    </lineage>
</organism>
<dbReference type="Pfam" id="PF02298">
    <property type="entry name" value="Cu_bind_like"/>
    <property type="match status" value="1"/>
</dbReference>
<dbReference type="GeneID" id="109714853"/>
<evidence type="ECO:0000259" key="4">
    <source>
        <dbReference type="PROSITE" id="PS51485"/>
    </source>
</evidence>
<dbReference type="Gene3D" id="2.60.40.420">
    <property type="entry name" value="Cupredoxins - blue copper proteins"/>
    <property type="match status" value="1"/>
</dbReference>
<evidence type="ECO:0000256" key="2">
    <source>
        <dbReference type="ARBA" id="ARBA00023180"/>
    </source>
</evidence>
<feature type="signal peptide" evidence="3">
    <location>
        <begin position="1"/>
        <end position="27"/>
    </location>
</feature>
<dbReference type="Proteomes" id="UP000515123">
    <property type="component" value="Linkage group 9"/>
</dbReference>
<evidence type="ECO:0000313" key="6">
    <source>
        <dbReference type="RefSeq" id="XP_020095148.1"/>
    </source>
</evidence>
<accession>A0A6P5FNW5</accession>
<dbReference type="CDD" id="cd04216">
    <property type="entry name" value="Phytocyanin"/>
    <property type="match status" value="1"/>
</dbReference>
<name>A0A6P5FNW5_ANACO</name>
<feature type="domain" description="Phytocyanin" evidence="4">
    <location>
        <begin position="28"/>
        <end position="121"/>
    </location>
</feature>
<evidence type="ECO:0000256" key="1">
    <source>
        <dbReference type="ARBA" id="ARBA00023157"/>
    </source>
</evidence>
<dbReference type="InterPro" id="IPR039391">
    <property type="entry name" value="Phytocyanin-like"/>
</dbReference>
<feature type="chain" id="PRO_5027818290" evidence="3">
    <location>
        <begin position="28"/>
        <end position="137"/>
    </location>
</feature>